<protein>
    <submittedName>
        <fullName evidence="1">Uncharacterized protein</fullName>
    </submittedName>
</protein>
<sequence length="133" mass="15532">MQEVEMQMYSNNTEPDDIEKEINELSIVSINQMQSEAEVKYIDDKYWEIYMDVLTKKLCHLGCNVVQLFNPFRTLFSIDFSKGTFIVIEIRNSKISLEQISPEHPNFVNIKNHLDKTQDILGLIIFLATCHLC</sequence>
<dbReference type="Proteomes" id="UP000295192">
    <property type="component" value="Unassembled WGS sequence"/>
</dbReference>
<accession>A0A484B2Q0</accession>
<proteinExistence type="predicted"/>
<dbReference type="OMA" id="CHLGCNV"/>
<keyword evidence="2" id="KW-1185">Reference proteome</keyword>
<gene>
    <name evidence="1" type="ORF">AWZ03_010660</name>
</gene>
<reference evidence="1 2" key="1">
    <citation type="journal article" date="2019" name="J. Hered.">
        <title>An Improved Genome Assembly for Drosophila navojoa, the Basal Species in the mojavensis Cluster.</title>
        <authorList>
            <person name="Vanderlinde T."/>
            <person name="Dupim E.G."/>
            <person name="Nazario-Yepiz N.O."/>
            <person name="Carvalho A.B."/>
        </authorList>
    </citation>
    <scope>NUCLEOTIDE SEQUENCE [LARGE SCALE GENOMIC DNA]</scope>
    <source>
        <strain evidence="1">Navoj_Jal97</strain>
        <tissue evidence="1">Whole organism</tissue>
    </source>
</reference>
<comment type="caution">
    <text evidence="1">The sequence shown here is derived from an EMBL/GenBank/DDBJ whole genome shotgun (WGS) entry which is preliminary data.</text>
</comment>
<organism evidence="1 2">
    <name type="scientific">Drosophila navojoa</name>
    <name type="common">Fruit fly</name>
    <dbReference type="NCBI Taxonomy" id="7232"/>
    <lineage>
        <taxon>Eukaryota</taxon>
        <taxon>Metazoa</taxon>
        <taxon>Ecdysozoa</taxon>
        <taxon>Arthropoda</taxon>
        <taxon>Hexapoda</taxon>
        <taxon>Insecta</taxon>
        <taxon>Pterygota</taxon>
        <taxon>Neoptera</taxon>
        <taxon>Endopterygota</taxon>
        <taxon>Diptera</taxon>
        <taxon>Brachycera</taxon>
        <taxon>Muscomorpha</taxon>
        <taxon>Ephydroidea</taxon>
        <taxon>Drosophilidae</taxon>
        <taxon>Drosophila</taxon>
    </lineage>
</organism>
<dbReference type="EMBL" id="LSRL02000189">
    <property type="protein sequence ID" value="TDG42909.1"/>
    <property type="molecule type" value="Genomic_DNA"/>
</dbReference>
<name>A0A484B2Q0_DRONA</name>
<dbReference type="AlphaFoldDB" id="A0A484B2Q0"/>
<evidence type="ECO:0000313" key="1">
    <source>
        <dbReference type="EMBL" id="TDG42909.1"/>
    </source>
</evidence>
<evidence type="ECO:0000313" key="2">
    <source>
        <dbReference type="Proteomes" id="UP000295192"/>
    </source>
</evidence>